<organism evidence="1 5">
    <name type="scientific">Salmonella enterica subsp. enterica serovar Bovismorbificans</name>
    <dbReference type="NCBI Taxonomy" id="58097"/>
    <lineage>
        <taxon>Bacteria</taxon>
        <taxon>Pseudomonadati</taxon>
        <taxon>Pseudomonadota</taxon>
        <taxon>Gammaproteobacteria</taxon>
        <taxon>Enterobacterales</taxon>
        <taxon>Enterobacteriaceae</taxon>
        <taxon>Salmonella</taxon>
    </lineage>
</organism>
<accession>A0A655BYU3</accession>
<dbReference type="EMBL" id="CQPC01000012">
    <property type="protein sequence ID" value="CNT88241.1"/>
    <property type="molecule type" value="Genomic_DNA"/>
</dbReference>
<proteinExistence type="predicted"/>
<evidence type="ECO:0000313" key="6">
    <source>
        <dbReference type="Proteomes" id="UP000042394"/>
    </source>
</evidence>
<evidence type="ECO:0000313" key="3">
    <source>
        <dbReference type="EMBL" id="CNU66790.1"/>
    </source>
</evidence>
<gene>
    <name evidence="1" type="ORF">ERS008198_01309</name>
    <name evidence="2" type="ORF">ERS008202_01306</name>
    <name evidence="3" type="ORF">ERS008207_03210</name>
</gene>
<evidence type="ECO:0000313" key="4">
    <source>
        <dbReference type="Proteomes" id="UP000039541"/>
    </source>
</evidence>
<dbReference type="Proteomes" id="UP000039541">
    <property type="component" value="Unassembled WGS sequence"/>
</dbReference>
<dbReference type="AlphaFoldDB" id="A0A655BYU3"/>
<dbReference type="Proteomes" id="UP000042394">
    <property type="component" value="Unassembled WGS sequence"/>
</dbReference>
<evidence type="ECO:0000313" key="2">
    <source>
        <dbReference type="EMBL" id="CNT88241.1"/>
    </source>
</evidence>
<reference evidence="4 5" key="1">
    <citation type="submission" date="2015-03" db="EMBL/GenBank/DDBJ databases">
        <authorList>
            <consortium name="Pathogen Informatics"/>
        </authorList>
    </citation>
    <scope>NUCLEOTIDE SEQUENCE [LARGE SCALE GENOMIC DNA]</scope>
    <source>
        <strain evidence="2 4">3476</strain>
        <strain evidence="1 5">A1104</strain>
        <strain evidence="3 6">D4891</strain>
    </source>
</reference>
<evidence type="ECO:0000313" key="5">
    <source>
        <dbReference type="Proteomes" id="UP000041314"/>
    </source>
</evidence>
<sequence>MHDLGADAVVQIRVGRQIFAEIRHPAAAAERDHVLFDDVFEPVVSFRIGQIDHAAIEFAKLDQIVAARGVFRQIAVFRRLGAEVFITGDVWVDIREELDAFFFPLFDPAIQLWIVVAIPLPVPHHALAKGGHADTGPVLRPNTVHFYACVAHGIQFLLANFRTALNA</sequence>
<dbReference type="EMBL" id="CQPD01000034">
    <property type="protein sequence ID" value="CNU66790.1"/>
    <property type="molecule type" value="Genomic_DNA"/>
</dbReference>
<dbReference type="Proteomes" id="UP000041314">
    <property type="component" value="Unassembled WGS sequence"/>
</dbReference>
<protein>
    <submittedName>
        <fullName evidence="1">Uncharacterized protein</fullName>
    </submittedName>
</protein>
<dbReference type="EMBL" id="CQPA01000006">
    <property type="protein sequence ID" value="CNT87427.1"/>
    <property type="molecule type" value="Genomic_DNA"/>
</dbReference>
<evidence type="ECO:0000313" key="1">
    <source>
        <dbReference type="EMBL" id="CNT87427.1"/>
    </source>
</evidence>
<name>A0A655BYU3_SALET</name>